<proteinExistence type="predicted"/>
<protein>
    <submittedName>
        <fullName evidence="1">Uncharacterized protein</fullName>
    </submittedName>
</protein>
<dbReference type="EMBL" id="BAABME010008666">
    <property type="protein sequence ID" value="GAA0173571.1"/>
    <property type="molecule type" value="Genomic_DNA"/>
</dbReference>
<sequence>MLLSVKSNIDGMSNSIDDISNIAADSLVKYGLKARGEVIINSHSLPPHTIALVVADSLVKYGLKQIDLFRVFKIADQHITSTNECTSLVDRL</sequence>
<keyword evidence="2" id="KW-1185">Reference proteome</keyword>
<gene>
    <name evidence="1" type="ORF">LIER_27159</name>
</gene>
<evidence type="ECO:0000313" key="2">
    <source>
        <dbReference type="Proteomes" id="UP001454036"/>
    </source>
</evidence>
<evidence type="ECO:0000313" key="1">
    <source>
        <dbReference type="EMBL" id="GAA0173571.1"/>
    </source>
</evidence>
<name>A0AAV3REE4_LITER</name>
<organism evidence="1 2">
    <name type="scientific">Lithospermum erythrorhizon</name>
    <name type="common">Purple gromwell</name>
    <name type="synonym">Lithospermum officinale var. erythrorhizon</name>
    <dbReference type="NCBI Taxonomy" id="34254"/>
    <lineage>
        <taxon>Eukaryota</taxon>
        <taxon>Viridiplantae</taxon>
        <taxon>Streptophyta</taxon>
        <taxon>Embryophyta</taxon>
        <taxon>Tracheophyta</taxon>
        <taxon>Spermatophyta</taxon>
        <taxon>Magnoliopsida</taxon>
        <taxon>eudicotyledons</taxon>
        <taxon>Gunneridae</taxon>
        <taxon>Pentapetalae</taxon>
        <taxon>asterids</taxon>
        <taxon>lamiids</taxon>
        <taxon>Boraginales</taxon>
        <taxon>Boraginaceae</taxon>
        <taxon>Boraginoideae</taxon>
        <taxon>Lithospermeae</taxon>
        <taxon>Lithospermum</taxon>
    </lineage>
</organism>
<dbReference type="AlphaFoldDB" id="A0AAV3REE4"/>
<dbReference type="Proteomes" id="UP001454036">
    <property type="component" value="Unassembled WGS sequence"/>
</dbReference>
<accession>A0AAV3REE4</accession>
<comment type="caution">
    <text evidence="1">The sequence shown here is derived from an EMBL/GenBank/DDBJ whole genome shotgun (WGS) entry which is preliminary data.</text>
</comment>
<reference evidence="1 2" key="1">
    <citation type="submission" date="2024-01" db="EMBL/GenBank/DDBJ databases">
        <title>The complete chloroplast genome sequence of Lithospermum erythrorhizon: insights into the phylogenetic relationship among Boraginaceae species and the maternal lineages of purple gromwells.</title>
        <authorList>
            <person name="Okada T."/>
            <person name="Watanabe K."/>
        </authorList>
    </citation>
    <scope>NUCLEOTIDE SEQUENCE [LARGE SCALE GENOMIC DNA]</scope>
</reference>